<keyword evidence="4 9" id="KW-0548">Nucleotidyltransferase</keyword>
<evidence type="ECO:0000256" key="7">
    <source>
        <dbReference type="ARBA" id="ARBA00048744"/>
    </source>
</evidence>
<evidence type="ECO:0000256" key="4">
    <source>
        <dbReference type="ARBA" id="ARBA00022695"/>
    </source>
</evidence>
<keyword evidence="5 9" id="KW-0694">RNA-binding</keyword>
<evidence type="ECO:0000313" key="15">
    <source>
        <dbReference type="Proteomes" id="UP000241394"/>
    </source>
</evidence>
<dbReference type="GO" id="GO:0030422">
    <property type="term" value="P:siRNA processing"/>
    <property type="evidence" value="ECO:0007669"/>
    <property type="project" value="TreeGrafter"/>
</dbReference>
<name>A0A2R6R4B6_ACTCC</name>
<keyword evidence="2 9" id="KW-0696">RNA-directed RNA polymerase</keyword>
<dbReference type="InterPro" id="IPR007855">
    <property type="entry name" value="RDRP"/>
</dbReference>
<reference evidence="15" key="2">
    <citation type="journal article" date="2018" name="BMC Genomics">
        <title>A manually annotated Actinidia chinensis var. chinensis (kiwifruit) genome highlights the challenges associated with draft genomes and gene prediction in plants.</title>
        <authorList>
            <person name="Pilkington S.M."/>
            <person name="Crowhurst R."/>
            <person name="Hilario E."/>
            <person name="Nardozza S."/>
            <person name="Fraser L."/>
            <person name="Peng Y."/>
            <person name="Gunaseelan K."/>
            <person name="Simpson R."/>
            <person name="Tahir J."/>
            <person name="Deroles S.C."/>
            <person name="Templeton K."/>
            <person name="Luo Z."/>
            <person name="Davy M."/>
            <person name="Cheng C."/>
            <person name="McNeilage M."/>
            <person name="Scaglione D."/>
            <person name="Liu Y."/>
            <person name="Zhang Q."/>
            <person name="Datson P."/>
            <person name="De Silva N."/>
            <person name="Gardiner S.E."/>
            <person name="Bassett H."/>
            <person name="Chagne D."/>
            <person name="McCallum J."/>
            <person name="Dzierzon H."/>
            <person name="Deng C."/>
            <person name="Wang Y.Y."/>
            <person name="Barron L."/>
            <person name="Manako K."/>
            <person name="Bowen J."/>
            <person name="Foster T.M."/>
            <person name="Erridge Z.A."/>
            <person name="Tiffin H."/>
            <person name="Waite C.N."/>
            <person name="Davies K.M."/>
            <person name="Grierson E.P."/>
            <person name="Laing W.A."/>
            <person name="Kirk R."/>
            <person name="Chen X."/>
            <person name="Wood M."/>
            <person name="Montefiori M."/>
            <person name="Brummell D.A."/>
            <person name="Schwinn K.E."/>
            <person name="Catanach A."/>
            <person name="Fullerton C."/>
            <person name="Li D."/>
            <person name="Meiyalaghan S."/>
            <person name="Nieuwenhuizen N."/>
            <person name="Read N."/>
            <person name="Prakash R."/>
            <person name="Hunter D."/>
            <person name="Zhang H."/>
            <person name="McKenzie M."/>
            <person name="Knabel M."/>
            <person name="Harris A."/>
            <person name="Allan A.C."/>
            <person name="Gleave A."/>
            <person name="Chen A."/>
            <person name="Janssen B.J."/>
            <person name="Plunkett B."/>
            <person name="Ampomah-Dwamena C."/>
            <person name="Voogd C."/>
            <person name="Leif D."/>
            <person name="Lafferty D."/>
            <person name="Souleyre E.J.F."/>
            <person name="Varkonyi-Gasic E."/>
            <person name="Gambi F."/>
            <person name="Hanley J."/>
            <person name="Yao J.L."/>
            <person name="Cheung J."/>
            <person name="David K.M."/>
            <person name="Warren B."/>
            <person name="Marsh K."/>
            <person name="Snowden K.C."/>
            <person name="Lin-Wang K."/>
            <person name="Brian L."/>
            <person name="Martinez-Sanchez M."/>
            <person name="Wang M."/>
            <person name="Ileperuma N."/>
            <person name="Macnee N."/>
            <person name="Campin R."/>
            <person name="McAtee P."/>
            <person name="Drummond R.S.M."/>
            <person name="Espley R.V."/>
            <person name="Ireland H.S."/>
            <person name="Wu R."/>
            <person name="Atkinson R.G."/>
            <person name="Karunairetnam S."/>
            <person name="Bulley S."/>
            <person name="Chunkath S."/>
            <person name="Hanley Z."/>
            <person name="Storey R."/>
            <person name="Thrimawithana A.H."/>
            <person name="Thomson S."/>
            <person name="David C."/>
            <person name="Testolin R."/>
            <person name="Huang H."/>
            <person name="Hellens R.P."/>
            <person name="Schaffer R.J."/>
        </authorList>
    </citation>
    <scope>NUCLEOTIDE SEQUENCE [LARGE SCALE GENOMIC DNA]</scope>
    <source>
        <strain evidence="15">cv. Red5</strain>
    </source>
</reference>
<dbReference type="InParanoid" id="A0A2R6R4B6"/>
<dbReference type="GO" id="GO:0003723">
    <property type="term" value="F:RNA binding"/>
    <property type="evidence" value="ECO:0007669"/>
    <property type="project" value="UniProtKB-KW"/>
</dbReference>
<dbReference type="Proteomes" id="UP000241394">
    <property type="component" value="Chromosome LG9"/>
</dbReference>
<keyword evidence="6 9" id="KW-0943">RNA-mediated gene silencing</keyword>
<dbReference type="PANTHER" id="PTHR23079">
    <property type="entry name" value="RNA-DEPENDENT RNA POLYMERASE"/>
    <property type="match status" value="1"/>
</dbReference>
<evidence type="ECO:0000256" key="1">
    <source>
        <dbReference type="ARBA" id="ARBA00005762"/>
    </source>
</evidence>
<dbReference type="InterPro" id="IPR058697">
    <property type="entry name" value="RDRP3-5_N"/>
</dbReference>
<dbReference type="AlphaFoldDB" id="A0A2R6R4B6"/>
<comment type="catalytic activity">
    <reaction evidence="7 9">
        <text>RNA(n) + a ribonucleoside 5'-triphosphate = RNA(n+1) + diphosphate</text>
        <dbReference type="Rhea" id="RHEA:21248"/>
        <dbReference type="Rhea" id="RHEA-COMP:14527"/>
        <dbReference type="Rhea" id="RHEA-COMP:17342"/>
        <dbReference type="ChEBI" id="CHEBI:33019"/>
        <dbReference type="ChEBI" id="CHEBI:61557"/>
        <dbReference type="ChEBI" id="CHEBI:140395"/>
        <dbReference type="EC" id="2.7.7.48"/>
    </reaction>
</comment>
<dbReference type="FunCoup" id="A0A2R6R4B6">
    <property type="interactions" value="8"/>
</dbReference>
<dbReference type="STRING" id="1590841.A0A2R6R4B6"/>
<keyword evidence="3 9" id="KW-0808">Transferase</keyword>
<evidence type="ECO:0000313" key="14">
    <source>
        <dbReference type="EMBL" id="PSS20847.1"/>
    </source>
</evidence>
<sequence>MADYSSEVSLPPSVDSMIRQICAAQCQSPPDALVRATLAKLGEESALDILQKISTQKIKKSFSGFIVYLAKDYRTAPTEESVYVSPQKQSYSTPRPANSPKDVSFLSPIAKRVCSCFSSSERASPQNISPQLLALSDLEFRKAFLILSYIGRKKLEDLMSVDDILSLKDLSMRNFETRVWNAIGQHNCKKEDQIKYLDWDSGKTHLYCCHVYQDGSYIFKGPYLGPTRTHLQRELGDDNILIVKFAVESMSITNRITGSTDKDSAFNRIAKEGILVGLRHYRFFVFKDGGKEEKKKNKYGGKEEKNSPTSSTVNCYFVRMESLAPCEAREPYILSNKTVYEARCLFMHVHMVSSMAKYMARFSLILSTTIKLQVDLASVDIQQIEDIPCRDENGCIVCNEDGEPLIHTDGTGYISEDLALKTPKDFSKAKFINDEKFEFFNNANCEEKSELRTVSEAHTREPPLLMQIRLFNKGYAYKGTLLYNKTLPKNTIRVRPSMMKVEMDQRLSNAQTFNSLEIVAISHKPRRASLSKNLIALLSYGGVPKNCFLDLLANAWEDAQNVYSNKRAALRVALNHGEIDDDFTAARMILSGVPLKEPYLQYRLSEFKKKEGKRLKAGKLPISESFYLKGTADPTGKLKSDEVCVILEDGQIAKDVLVYRNPGLHFGDIHRLKAVHVEALKEIVGNAKYGIFFSINGPRSVGSEIANGDFDGDEYWVSSNPELLNYFKVSKPWTRMYSTPNASSIKPSELSEDELEHEVFQLLTRISFQGSNPMSVAADSWTAFMDRLLILRDDCPDEKERLKEAMYQLVDIYYDALDAPKSGKKVVVPDELRAEMYPHYMERPNQYHSKSVLGLIYDTVESFQAEDCSADVEIWKLPCFDVEIPASCLWSWSENYSNYRFEMTEVLKSAGETKNDAANAVVKKYKQLLYGDAEFEESERRTEDMYNDALAIYHLAYDHAKTNRNIKNCGFAWKIAGPALSKFYITRQSEKSVKPMFCSPSVLREVLN</sequence>
<evidence type="ECO:0000256" key="6">
    <source>
        <dbReference type="ARBA" id="ARBA00023158"/>
    </source>
</evidence>
<dbReference type="GO" id="GO:0031380">
    <property type="term" value="C:nuclear RNA-directed RNA polymerase complex"/>
    <property type="evidence" value="ECO:0007669"/>
    <property type="project" value="TreeGrafter"/>
</dbReference>
<dbReference type="OMA" id="MFPHYME"/>
<accession>A0A2R6R4B6</accession>
<evidence type="ECO:0000256" key="8">
    <source>
        <dbReference type="ARBA" id="ARBA00093763"/>
    </source>
</evidence>
<keyword evidence="15" id="KW-1185">Reference proteome</keyword>
<dbReference type="InterPro" id="IPR058752">
    <property type="entry name" value="RDRP_C_head"/>
</dbReference>
<dbReference type="Pfam" id="PF26249">
    <property type="entry name" value="4HB_RdRP3_N"/>
    <property type="match status" value="1"/>
</dbReference>
<protein>
    <recommendedName>
        <fullName evidence="9">RNA-dependent RNA polymerase</fullName>
        <ecNumber evidence="9">2.7.7.48</ecNumber>
    </recommendedName>
</protein>
<feature type="domain" description="RDRP helical" evidence="12">
    <location>
        <begin position="130"/>
        <end position="199"/>
    </location>
</feature>
<evidence type="ECO:0000259" key="10">
    <source>
        <dbReference type="Pfam" id="PF05183"/>
    </source>
</evidence>
<dbReference type="EMBL" id="NKQK01000009">
    <property type="protein sequence ID" value="PSS20847.1"/>
    <property type="molecule type" value="Genomic_DNA"/>
</dbReference>
<feature type="domain" description="RDRP3-5 N-terminal" evidence="11">
    <location>
        <begin position="6"/>
        <end position="76"/>
    </location>
</feature>
<evidence type="ECO:0000256" key="3">
    <source>
        <dbReference type="ARBA" id="ARBA00022679"/>
    </source>
</evidence>
<reference evidence="14 15" key="1">
    <citation type="submission" date="2017-07" db="EMBL/GenBank/DDBJ databases">
        <title>An improved, manually edited Actinidia chinensis var. chinensis (kiwifruit) genome highlights the challenges associated with draft genomes and gene prediction in plants.</title>
        <authorList>
            <person name="Pilkington S."/>
            <person name="Crowhurst R."/>
            <person name="Hilario E."/>
            <person name="Nardozza S."/>
            <person name="Fraser L."/>
            <person name="Peng Y."/>
            <person name="Gunaseelan K."/>
            <person name="Simpson R."/>
            <person name="Tahir J."/>
            <person name="Deroles S."/>
            <person name="Templeton K."/>
            <person name="Luo Z."/>
            <person name="Davy M."/>
            <person name="Cheng C."/>
            <person name="Mcneilage M."/>
            <person name="Scaglione D."/>
            <person name="Liu Y."/>
            <person name="Zhang Q."/>
            <person name="Datson P."/>
            <person name="De Silva N."/>
            <person name="Gardiner S."/>
            <person name="Bassett H."/>
            <person name="Chagne D."/>
            <person name="Mccallum J."/>
            <person name="Dzierzon H."/>
            <person name="Deng C."/>
            <person name="Wang Y.-Y."/>
            <person name="Barron N."/>
            <person name="Manako K."/>
            <person name="Bowen J."/>
            <person name="Foster T."/>
            <person name="Erridge Z."/>
            <person name="Tiffin H."/>
            <person name="Waite C."/>
            <person name="Davies K."/>
            <person name="Grierson E."/>
            <person name="Laing W."/>
            <person name="Kirk R."/>
            <person name="Chen X."/>
            <person name="Wood M."/>
            <person name="Montefiori M."/>
            <person name="Brummell D."/>
            <person name="Schwinn K."/>
            <person name="Catanach A."/>
            <person name="Fullerton C."/>
            <person name="Li D."/>
            <person name="Meiyalaghan S."/>
            <person name="Nieuwenhuizen N."/>
            <person name="Read N."/>
            <person name="Prakash R."/>
            <person name="Hunter D."/>
            <person name="Zhang H."/>
            <person name="Mckenzie M."/>
            <person name="Knabel M."/>
            <person name="Harris A."/>
            <person name="Allan A."/>
            <person name="Chen A."/>
            <person name="Janssen B."/>
            <person name="Plunkett B."/>
            <person name="Dwamena C."/>
            <person name="Voogd C."/>
            <person name="Leif D."/>
            <person name="Lafferty D."/>
            <person name="Souleyre E."/>
            <person name="Varkonyi-Gasic E."/>
            <person name="Gambi F."/>
            <person name="Hanley J."/>
            <person name="Yao J.-L."/>
            <person name="Cheung J."/>
            <person name="David K."/>
            <person name="Warren B."/>
            <person name="Marsh K."/>
            <person name="Snowden K."/>
            <person name="Lin-Wang K."/>
            <person name="Brian L."/>
            <person name="Martinez-Sanchez M."/>
            <person name="Wang M."/>
            <person name="Ileperuma N."/>
            <person name="Macnee N."/>
            <person name="Campin R."/>
            <person name="Mcatee P."/>
            <person name="Drummond R."/>
            <person name="Espley R."/>
            <person name="Ireland H."/>
            <person name="Wu R."/>
            <person name="Atkinson R."/>
            <person name="Karunairetnam S."/>
            <person name="Bulley S."/>
            <person name="Chunkath S."/>
            <person name="Hanley Z."/>
            <person name="Storey R."/>
            <person name="Thrimawithana A."/>
            <person name="Thomson S."/>
            <person name="David C."/>
            <person name="Testolin R."/>
        </authorList>
    </citation>
    <scope>NUCLEOTIDE SEQUENCE [LARGE SCALE GENOMIC DNA]</scope>
    <source>
        <strain evidence="15">cv. Red5</strain>
        <tissue evidence="14">Young leaf</tissue>
    </source>
</reference>
<evidence type="ECO:0000256" key="2">
    <source>
        <dbReference type="ARBA" id="ARBA00022484"/>
    </source>
</evidence>
<dbReference type="InterPro" id="IPR057596">
    <property type="entry name" value="RDRP_core"/>
</dbReference>
<evidence type="ECO:0000259" key="12">
    <source>
        <dbReference type="Pfam" id="PF26252"/>
    </source>
</evidence>
<dbReference type="Gramene" id="PSS20847">
    <property type="protein sequence ID" value="PSS20847"/>
    <property type="gene ID" value="CEY00_Acc09886"/>
</dbReference>
<comment type="caution">
    <text evidence="14">The sequence shown here is derived from an EMBL/GenBank/DDBJ whole genome shotgun (WGS) entry which is preliminary data.</text>
</comment>
<dbReference type="InterPro" id="IPR058751">
    <property type="entry name" value="RDRP_helical"/>
</dbReference>
<comment type="similarity">
    <text evidence="1 9">Belongs to the RdRP family.</text>
</comment>
<evidence type="ECO:0000259" key="11">
    <source>
        <dbReference type="Pfam" id="PF26249"/>
    </source>
</evidence>
<dbReference type="Pfam" id="PF05183">
    <property type="entry name" value="RdRP"/>
    <property type="match status" value="1"/>
</dbReference>
<dbReference type="GO" id="GO:0003968">
    <property type="term" value="F:RNA-directed RNA polymerase activity"/>
    <property type="evidence" value="ECO:0007669"/>
    <property type="project" value="UniProtKB-KW"/>
</dbReference>
<organism evidence="14 15">
    <name type="scientific">Actinidia chinensis var. chinensis</name>
    <name type="common">Chinese soft-hair kiwi</name>
    <dbReference type="NCBI Taxonomy" id="1590841"/>
    <lineage>
        <taxon>Eukaryota</taxon>
        <taxon>Viridiplantae</taxon>
        <taxon>Streptophyta</taxon>
        <taxon>Embryophyta</taxon>
        <taxon>Tracheophyta</taxon>
        <taxon>Spermatophyta</taxon>
        <taxon>Magnoliopsida</taxon>
        <taxon>eudicotyledons</taxon>
        <taxon>Gunneridae</taxon>
        <taxon>Pentapetalae</taxon>
        <taxon>asterids</taxon>
        <taxon>Ericales</taxon>
        <taxon>Actinidiaceae</taxon>
        <taxon>Actinidia</taxon>
    </lineage>
</organism>
<gene>
    <name evidence="14" type="ORF">CEY00_Acc09886</name>
</gene>
<feature type="domain" description="RDRP core" evidence="10">
    <location>
        <begin position="217"/>
        <end position="860"/>
    </location>
</feature>
<evidence type="ECO:0000256" key="9">
    <source>
        <dbReference type="RuleBase" id="RU363098"/>
    </source>
</evidence>
<proteinExistence type="inferred from homology"/>
<evidence type="ECO:0000259" key="13">
    <source>
        <dbReference type="Pfam" id="PF26253"/>
    </source>
</evidence>
<dbReference type="Pfam" id="PF26253">
    <property type="entry name" value="RdRP_head"/>
    <property type="match status" value="1"/>
</dbReference>
<feature type="domain" description="RDRP C-terminal head" evidence="13">
    <location>
        <begin position="909"/>
        <end position="1001"/>
    </location>
</feature>
<dbReference type="Pfam" id="PF26252">
    <property type="entry name" value="RdRP_helical"/>
    <property type="match status" value="1"/>
</dbReference>
<dbReference type="EC" id="2.7.7.48" evidence="9"/>
<dbReference type="PANTHER" id="PTHR23079:SF55">
    <property type="entry name" value="RNA-DIRECTED RNA POLYMERASE"/>
    <property type="match status" value="1"/>
</dbReference>
<evidence type="ECO:0000256" key="5">
    <source>
        <dbReference type="ARBA" id="ARBA00022884"/>
    </source>
</evidence>
<comment type="function">
    <text evidence="8 9">Probably involved in the RNA silencing pathway and required for the generation of small interfering RNAs (siRNAs).</text>
</comment>
<dbReference type="OrthoDB" id="6513042at2759"/>